<dbReference type="RefSeq" id="WP_205109305.1">
    <property type="nucleotide sequence ID" value="NZ_BAAAHT010000004.1"/>
</dbReference>
<dbReference type="EMBL" id="JAFBBU010000001">
    <property type="protein sequence ID" value="MBM7472503.1"/>
    <property type="molecule type" value="Genomic_DNA"/>
</dbReference>
<reference evidence="1 2" key="1">
    <citation type="submission" date="2021-01" db="EMBL/GenBank/DDBJ databases">
        <title>Sequencing the genomes of 1000 actinobacteria strains.</title>
        <authorList>
            <person name="Klenk H.-P."/>
        </authorList>
    </citation>
    <scope>NUCLEOTIDE SEQUENCE [LARGE SCALE GENOMIC DNA]</scope>
    <source>
        <strain evidence="1 2">DSM 13057</strain>
    </source>
</reference>
<organism evidence="1 2">
    <name type="scientific">Subtercola frigoramans</name>
    <dbReference type="NCBI Taxonomy" id="120298"/>
    <lineage>
        <taxon>Bacteria</taxon>
        <taxon>Bacillati</taxon>
        <taxon>Actinomycetota</taxon>
        <taxon>Actinomycetes</taxon>
        <taxon>Micrococcales</taxon>
        <taxon>Microbacteriaceae</taxon>
        <taxon>Subtercola</taxon>
    </lineage>
</organism>
<name>A0ABS2L623_9MICO</name>
<evidence type="ECO:0000313" key="2">
    <source>
        <dbReference type="Proteomes" id="UP000776164"/>
    </source>
</evidence>
<gene>
    <name evidence="1" type="ORF">JOE66_002137</name>
</gene>
<dbReference type="Proteomes" id="UP000776164">
    <property type="component" value="Unassembled WGS sequence"/>
</dbReference>
<protein>
    <submittedName>
        <fullName evidence="1">Uncharacterized protein</fullName>
    </submittedName>
</protein>
<comment type="caution">
    <text evidence="1">The sequence shown here is derived from an EMBL/GenBank/DDBJ whole genome shotgun (WGS) entry which is preliminary data.</text>
</comment>
<evidence type="ECO:0000313" key="1">
    <source>
        <dbReference type="EMBL" id="MBM7472503.1"/>
    </source>
</evidence>
<accession>A0ABS2L623</accession>
<proteinExistence type="predicted"/>
<keyword evidence="2" id="KW-1185">Reference proteome</keyword>
<sequence>MTTNRYQQARLFRTRVNNEALATRQIEDALGSLEQTLDDATARVICAATFRSVHGSLQQFAATGELVDPESALEELEGSFGNVRRLRWTTALWDYLERKITAEPARGRVRPCSDAEAAI</sequence>